<dbReference type="GO" id="GO:1904047">
    <property type="term" value="F:S-adenosyl-L-methionine binding"/>
    <property type="evidence" value="ECO:0007669"/>
    <property type="project" value="TreeGrafter"/>
</dbReference>
<dbReference type="GO" id="GO:0051539">
    <property type="term" value="F:4 iron, 4 sulfur cluster binding"/>
    <property type="evidence" value="ECO:0007669"/>
    <property type="project" value="TreeGrafter"/>
</dbReference>
<protein>
    <recommendedName>
        <fullName evidence="2">Radical SAM protein</fullName>
    </recommendedName>
</protein>
<evidence type="ECO:0008006" key="2">
    <source>
        <dbReference type="Google" id="ProtNLM"/>
    </source>
</evidence>
<evidence type="ECO:0000313" key="1">
    <source>
        <dbReference type="EMBL" id="EKD44321.1"/>
    </source>
</evidence>
<dbReference type="EMBL" id="AMFJ01028910">
    <property type="protein sequence ID" value="EKD44321.1"/>
    <property type="molecule type" value="Genomic_DNA"/>
</dbReference>
<proteinExistence type="predicted"/>
<dbReference type="InterPro" id="IPR049539">
    <property type="entry name" value="SPL"/>
</dbReference>
<dbReference type="Gene3D" id="3.80.30.30">
    <property type="match status" value="1"/>
</dbReference>
<reference evidence="1" key="1">
    <citation type="journal article" date="2012" name="Science">
        <title>Fermentation, hydrogen, and sulfur metabolism in multiple uncultivated bacterial phyla.</title>
        <authorList>
            <person name="Wrighton K.C."/>
            <person name="Thomas B.C."/>
            <person name="Sharon I."/>
            <person name="Miller C.S."/>
            <person name="Castelle C.J."/>
            <person name="VerBerkmoes N.C."/>
            <person name="Wilkins M.J."/>
            <person name="Hettich R.L."/>
            <person name="Lipton M.S."/>
            <person name="Williams K.H."/>
            <person name="Long P.E."/>
            <person name="Banfield J.F."/>
        </authorList>
    </citation>
    <scope>NUCLEOTIDE SEQUENCE [LARGE SCALE GENOMIC DNA]</scope>
</reference>
<comment type="caution">
    <text evidence="1">The sequence shown here is derived from an EMBL/GenBank/DDBJ whole genome shotgun (WGS) entry which is preliminary data.</text>
</comment>
<dbReference type="GO" id="GO:0003913">
    <property type="term" value="F:DNA photolyase activity"/>
    <property type="evidence" value="ECO:0007669"/>
    <property type="project" value="TreeGrafter"/>
</dbReference>
<dbReference type="PANTHER" id="PTHR37822:SF2">
    <property type="entry name" value="SPORE PHOTOPRODUCT LYASE"/>
    <property type="match status" value="1"/>
</dbReference>
<dbReference type="PANTHER" id="PTHR37822">
    <property type="entry name" value="SPORE PHOTOPRODUCT LYASE-RELATED"/>
    <property type="match status" value="1"/>
</dbReference>
<dbReference type="GO" id="GO:0042601">
    <property type="term" value="C:endospore-forming forespore"/>
    <property type="evidence" value="ECO:0007669"/>
    <property type="project" value="TreeGrafter"/>
</dbReference>
<organism evidence="1">
    <name type="scientific">uncultured bacterium</name>
    <name type="common">gcode 4</name>
    <dbReference type="NCBI Taxonomy" id="1234023"/>
    <lineage>
        <taxon>Bacteria</taxon>
        <taxon>environmental samples</taxon>
    </lineage>
</organism>
<accession>K1Z4W0</accession>
<sequence length="326" mass="39855">MKIYRDSRLKDTDTLKAIIKNIQATYTKADVIKYDSYHEISPFCNIWELWNLNLTSYKANILDIRNNFLFLKKWSNLIVDDFHWGGFQSMGVWRERWYQVFNVKIWQNCNLGCKYCYLLDSNKLNPELTIYCNVKEEVTKFLEDFWKEKKMVLNIGEYTDTFLFDDFTKYTAFFRKLLDEYPNLIIEARTKLSRFKVRFHPHERFVVGFSVSINPFDNFWKKEQIMKKLDFIKTFADSWYKVALKFDPITWMENYDEDFFQKVYAIKSENLDHYSLWTLRFSEWLKSIMEKVYDTKINTQLFSFENGKYVYSYRDKVHDFFIKKLE</sequence>
<name>K1Z4W0_9BACT</name>
<dbReference type="AlphaFoldDB" id="K1Z4W0"/>
<gene>
    <name evidence="1" type="ORF">ACD_71C00179G0016</name>
</gene>